<dbReference type="AlphaFoldDB" id="A0A2N3XYM9"/>
<keyword evidence="3" id="KW-1185">Reference proteome</keyword>
<evidence type="ECO:0000313" key="3">
    <source>
        <dbReference type="Proteomes" id="UP000233786"/>
    </source>
</evidence>
<evidence type="ECO:0000259" key="1">
    <source>
        <dbReference type="Pfam" id="PF11706"/>
    </source>
</evidence>
<dbReference type="Pfam" id="PF11706">
    <property type="entry name" value="zf-CGNR"/>
    <property type="match status" value="1"/>
</dbReference>
<dbReference type="InterPro" id="IPR023286">
    <property type="entry name" value="ABATE_dom_sf"/>
</dbReference>
<feature type="domain" description="Zinc finger CGNR" evidence="1">
    <location>
        <begin position="130"/>
        <end position="173"/>
    </location>
</feature>
<proteinExistence type="predicted"/>
<name>A0A2N3XYM9_SACSN</name>
<dbReference type="Gene3D" id="1.10.3300.10">
    <property type="entry name" value="Jann2411-like domain"/>
    <property type="match status" value="1"/>
</dbReference>
<comment type="caution">
    <text evidence="2">The sequence shown here is derived from an EMBL/GenBank/DDBJ whole genome shotgun (WGS) entry which is preliminary data.</text>
</comment>
<dbReference type="PANTHER" id="PTHR35525:SF3">
    <property type="entry name" value="BLL6575 PROTEIN"/>
    <property type="match status" value="1"/>
</dbReference>
<accession>A0A2N3XYM9</accession>
<dbReference type="Proteomes" id="UP000233786">
    <property type="component" value="Unassembled WGS sequence"/>
</dbReference>
<dbReference type="EMBL" id="PJNB01000001">
    <property type="protein sequence ID" value="PKW15758.1"/>
    <property type="molecule type" value="Genomic_DNA"/>
</dbReference>
<reference evidence="2" key="1">
    <citation type="submission" date="2017-12" db="EMBL/GenBank/DDBJ databases">
        <title>Sequencing the genomes of 1000 Actinobacteria strains.</title>
        <authorList>
            <person name="Klenk H.-P."/>
        </authorList>
    </citation>
    <scope>NUCLEOTIDE SEQUENCE [LARGE SCALE GENOMIC DNA]</scope>
    <source>
        <strain evidence="2">DSM 44228</strain>
    </source>
</reference>
<evidence type="ECO:0000313" key="2">
    <source>
        <dbReference type="EMBL" id="PKW15758.1"/>
    </source>
</evidence>
<dbReference type="SUPFAM" id="SSF160904">
    <property type="entry name" value="Jann2411-like"/>
    <property type="match status" value="1"/>
</dbReference>
<dbReference type="InterPro" id="IPR010852">
    <property type="entry name" value="ABATE"/>
</dbReference>
<dbReference type="STRING" id="994479.GCA_000194155_03705"/>
<dbReference type="PANTHER" id="PTHR35525">
    <property type="entry name" value="BLL6575 PROTEIN"/>
    <property type="match status" value="1"/>
</dbReference>
<dbReference type="InterPro" id="IPR021005">
    <property type="entry name" value="Znf_CGNR"/>
</dbReference>
<sequence length="179" mass="20285">MAYDRPAAPGDLEAIEAFGNSARFLHDEDAFANLPSTRDWLRTREWHDVADELDESAHRELVRAREAIRAHLAGTDSAELNEYARRLLRPPQWQDGQTVIPTAHATAAGRLIGRLIATLVIDGLTGKPGRLKVCRAEDCRWLYYDRSPGNNSIWCSMDICGARHKMRAYRTRRTRSGNE</sequence>
<dbReference type="OrthoDB" id="3211108at2"/>
<gene>
    <name evidence="2" type="ORF">A8926_3513</name>
</gene>
<protein>
    <submittedName>
        <fullName evidence="2">CGNR zinc finger protein</fullName>
    </submittedName>
</protein>
<organism evidence="2 3">
    <name type="scientific">Saccharopolyspora spinosa</name>
    <dbReference type="NCBI Taxonomy" id="60894"/>
    <lineage>
        <taxon>Bacteria</taxon>
        <taxon>Bacillati</taxon>
        <taxon>Actinomycetota</taxon>
        <taxon>Actinomycetes</taxon>
        <taxon>Pseudonocardiales</taxon>
        <taxon>Pseudonocardiaceae</taxon>
        <taxon>Saccharopolyspora</taxon>
    </lineage>
</organism>
<dbReference type="RefSeq" id="WP_010697030.1">
    <property type="nucleotide sequence ID" value="NZ_CP061007.1"/>
</dbReference>